<dbReference type="PANTHER" id="PTHR15036">
    <property type="entry name" value="PIKACHURIN-LIKE PROTEIN"/>
    <property type="match status" value="1"/>
</dbReference>
<dbReference type="InterPro" id="IPR013320">
    <property type="entry name" value="ConA-like_dom_sf"/>
</dbReference>
<dbReference type="Proteomes" id="UP000827892">
    <property type="component" value="Chromosome II"/>
</dbReference>
<dbReference type="Gene3D" id="2.10.25.10">
    <property type="entry name" value="Laminin"/>
    <property type="match status" value="1"/>
</dbReference>
<dbReference type="GO" id="GO:0016020">
    <property type="term" value="C:membrane"/>
    <property type="evidence" value="ECO:0007669"/>
    <property type="project" value="UniProtKB-SubCell"/>
</dbReference>
<dbReference type="EMBL" id="CP090892">
    <property type="protein sequence ID" value="ULU04909.1"/>
    <property type="molecule type" value="Genomic_DNA"/>
</dbReference>
<keyword evidence="3" id="KW-0732">Signal</keyword>
<evidence type="ECO:0000256" key="3">
    <source>
        <dbReference type="SAM" id="SignalP"/>
    </source>
</evidence>
<dbReference type="Pfam" id="PF02210">
    <property type="entry name" value="Laminin_G_2"/>
    <property type="match status" value="3"/>
</dbReference>
<gene>
    <name evidence="5" type="ORF">L3Y34_017572</name>
</gene>
<feature type="domain" description="Laminin G" evidence="4">
    <location>
        <begin position="102"/>
        <end position="283"/>
    </location>
</feature>
<proteinExistence type="predicted"/>
<feature type="signal peptide" evidence="3">
    <location>
        <begin position="1"/>
        <end position="18"/>
    </location>
</feature>
<feature type="region of interest" description="Disordered" evidence="2">
    <location>
        <begin position="77"/>
        <end position="102"/>
    </location>
</feature>
<evidence type="ECO:0000256" key="1">
    <source>
        <dbReference type="PROSITE-ProRule" id="PRU00122"/>
    </source>
</evidence>
<dbReference type="AlphaFoldDB" id="A0AAE9DJ31"/>
<protein>
    <recommendedName>
        <fullName evidence="4">Laminin G domain-containing protein</fullName>
    </recommendedName>
</protein>
<dbReference type="Gene3D" id="2.60.120.200">
    <property type="match status" value="3"/>
</dbReference>
<dbReference type="SUPFAM" id="SSF49899">
    <property type="entry name" value="Concanavalin A-like lectins/glucanases"/>
    <property type="match status" value="3"/>
</dbReference>
<evidence type="ECO:0000256" key="2">
    <source>
        <dbReference type="SAM" id="MobiDB-lite"/>
    </source>
</evidence>
<dbReference type="SMART" id="SM00282">
    <property type="entry name" value="LamG"/>
    <property type="match status" value="3"/>
</dbReference>
<feature type="domain" description="Laminin G" evidence="4">
    <location>
        <begin position="378"/>
        <end position="560"/>
    </location>
</feature>
<accession>A0AAE9DJ31</accession>
<sequence length="771" mass="85792">MRPLQVLLFSTLMAFCLGVSSHVFQGSCASEHVLCEQLCETLSPEAYECSCWEGHLLQDDGLSCKLNTDVQYEAKKRTRKLETSTRPFRKSSGEYRKKSKRTKPVSFKGSNYLEFPIKEDTYLETNITIQFKVEEHKDGIIFFGGELMGDDFLSITLDGPNIVTRHDCGEGTIEDMYHGQFKVGEWHEIQVWRKNCDLTEMSLDGGRKLVDHADEFRNYKGITMDEGVFLGAAPHNIEFLQQKTGTSDGFKGCVRLLIVNGETLLNTNETINKAYETASTYYCGEIDPSQKRIVIVTDEMLANGTTMEDDDEEVIKIEMYDLTQPGIPKIDKPPGMHPSIAKMLESTATPPPLGHPVLKEILGYGDVATTPVPVQTTWKVAHFNGGSKIVVPAPDSILSYVELSIQFKTEKSSGVIFFWKEDAKFLTVTLENSFIKVYASLGVDATILRSENAVSLYHWHKLEVWRSGKGVLLKVNKQGWVESELHASKSEILEGTGHIFLGSPDIQDVPTVMKDIDGFSGCVKRVRLNGRSIVMQSVYATNVSECFQDPCASFGCPKGCISHNSAPVCQCDWPKTGRKCTDLSDTTISAMKFSGLSYLEVDNEDVMSHITGDSLDMAVNFKIKNTTQHLRQILVSAGDVTHEDDFFELSVDNNKFVRFALNLGSGTIVLTHPKRIVEDTWNTVEVIRKKNSVKLSVNGEDPISTFAPDGAEQLNVYRNVFIGNNHLPEGSTDGHDFAGFDGCIISVKFDQTIINHPIQTKAAINIQDCAI</sequence>
<feature type="domain" description="Laminin G" evidence="4">
    <location>
        <begin position="588"/>
        <end position="769"/>
    </location>
</feature>
<dbReference type="PANTHER" id="PTHR15036:SF85">
    <property type="entry name" value="SP2353, ISOFORM A"/>
    <property type="match status" value="1"/>
</dbReference>
<comment type="caution">
    <text evidence="1">Lacks conserved residue(s) required for the propagation of feature annotation.</text>
</comment>
<dbReference type="CDD" id="cd00110">
    <property type="entry name" value="LamG"/>
    <property type="match status" value="3"/>
</dbReference>
<evidence type="ECO:0000313" key="5">
    <source>
        <dbReference type="EMBL" id="ULU04909.1"/>
    </source>
</evidence>
<organism evidence="5 6">
    <name type="scientific">Caenorhabditis briggsae</name>
    <dbReference type="NCBI Taxonomy" id="6238"/>
    <lineage>
        <taxon>Eukaryota</taxon>
        <taxon>Metazoa</taxon>
        <taxon>Ecdysozoa</taxon>
        <taxon>Nematoda</taxon>
        <taxon>Chromadorea</taxon>
        <taxon>Rhabditida</taxon>
        <taxon>Rhabditina</taxon>
        <taxon>Rhabditomorpha</taxon>
        <taxon>Rhabditoidea</taxon>
        <taxon>Rhabditidae</taxon>
        <taxon>Peloderinae</taxon>
        <taxon>Caenorhabditis</taxon>
    </lineage>
</organism>
<dbReference type="InterPro" id="IPR050372">
    <property type="entry name" value="Neurexin-related_CASP"/>
</dbReference>
<dbReference type="SUPFAM" id="SSF57196">
    <property type="entry name" value="EGF/Laminin"/>
    <property type="match status" value="1"/>
</dbReference>
<dbReference type="InterPro" id="IPR001791">
    <property type="entry name" value="Laminin_G"/>
</dbReference>
<dbReference type="PROSITE" id="PS50025">
    <property type="entry name" value="LAM_G_DOMAIN"/>
    <property type="match status" value="3"/>
</dbReference>
<evidence type="ECO:0000313" key="6">
    <source>
        <dbReference type="Proteomes" id="UP000827892"/>
    </source>
</evidence>
<name>A0AAE9DJ31_CAEBR</name>
<reference evidence="5 6" key="1">
    <citation type="submission" date="2022-05" db="EMBL/GenBank/DDBJ databases">
        <title>Chromosome-level reference genomes for two strains of Caenorhabditis briggsae: an improved platform for comparative genomics.</title>
        <authorList>
            <person name="Stevens L."/>
            <person name="Andersen E.C."/>
        </authorList>
    </citation>
    <scope>NUCLEOTIDE SEQUENCE [LARGE SCALE GENOMIC DNA]</scope>
    <source>
        <strain evidence="5">QX1410_ONT</strain>
        <tissue evidence="5">Whole-organism</tissue>
    </source>
</reference>
<feature type="chain" id="PRO_5042140470" description="Laminin G domain-containing protein" evidence="3">
    <location>
        <begin position="19"/>
        <end position="771"/>
    </location>
</feature>
<evidence type="ECO:0000259" key="4">
    <source>
        <dbReference type="PROSITE" id="PS50025"/>
    </source>
</evidence>